<sequence length="540" mass="58333">MRLAIAQYDFPVGAVAANAARILELIQRARDELAADLVVFPELAICGYPPEDLLLRPSFVEACEAAVETLIPQVQGIAAVVGHPQRIDGALYNVASVIGEGRLITRYLKQRLPNYAVFDEKRYFEHASDDAAGAGVFEVAGVRVGLLICEDVWHDAPLAERARQGVQLCVVTNASPYEADKLAERAALLARQSAASGVAIAYANAVGGQDAVVFDGASQLADGDGSVHAPAESFAEHLLLAGFDPAKRQLVPMIWPQNTETSRAAQTWGALVRGSRDYVRKSGFSKVLLGLSGGIDSALVLAIAVDALGAENVSAVRLPSRYTSELSQDLAADQAQRQGVRLLTLPIEPPFAGFLSSLDGLLDGRDSDLTEQNLQSRSRGALLMALSNLEGALLLTTGNKSEYAVGYATIYGDMCGAYAPLLDVYKTEVYALAEWRNRDGEVIPRGVIERAPSAELKPGQVDQDSLPPYDLLDAILYRFIDLEQSQAEITAQGFEAATVERVARLVFRSEYKRRQAAPGPKVSRRAFGRERRYPICSGWM</sequence>
<dbReference type="GO" id="GO:0008795">
    <property type="term" value="F:NAD+ synthase activity"/>
    <property type="evidence" value="ECO:0007669"/>
    <property type="project" value="UniProtKB-UniRule"/>
</dbReference>
<keyword evidence="4 7" id="KW-0547">Nucleotide-binding</keyword>
<keyword evidence="12" id="KW-1185">Reference proteome</keyword>
<dbReference type="InterPro" id="IPR003010">
    <property type="entry name" value="C-N_Hydrolase"/>
</dbReference>
<feature type="binding site" evidence="7">
    <location>
        <position position="181"/>
    </location>
    <ligand>
        <name>L-glutamine</name>
        <dbReference type="ChEBI" id="CHEBI:58359"/>
    </ligand>
</feature>
<feature type="active site" description="Proton acceptor; for glutaminase activity" evidence="7">
    <location>
        <position position="42"/>
    </location>
</feature>
<evidence type="ECO:0000256" key="1">
    <source>
        <dbReference type="ARBA" id="ARBA00005188"/>
    </source>
</evidence>
<evidence type="ECO:0000256" key="8">
    <source>
        <dbReference type="PIRNR" id="PIRNR006630"/>
    </source>
</evidence>
<feature type="binding site" evidence="7">
    <location>
        <position position="397"/>
    </location>
    <ligand>
        <name>ATP</name>
        <dbReference type="ChEBI" id="CHEBI:30616"/>
    </ligand>
</feature>
<dbReference type="HAMAP" id="MF_02090">
    <property type="entry name" value="NadE_glutamine_dep"/>
    <property type="match status" value="1"/>
</dbReference>
<dbReference type="Pfam" id="PF02540">
    <property type="entry name" value="NAD_synthase"/>
    <property type="match status" value="1"/>
</dbReference>
<feature type="binding site" evidence="7">
    <location>
        <position position="512"/>
    </location>
    <ligand>
        <name>deamido-NAD(+)</name>
        <dbReference type="ChEBI" id="CHEBI:58437"/>
        <note>ligand shared between two neighboring subunits</note>
    </ligand>
</feature>
<dbReference type="PANTHER" id="PTHR23090">
    <property type="entry name" value="NH 3 /GLUTAMINE-DEPENDENT NAD + SYNTHETASE"/>
    <property type="match status" value="1"/>
</dbReference>
<feature type="active site" description="Nucleophile; for glutaminase activity" evidence="7">
    <location>
        <position position="149"/>
    </location>
</feature>
<evidence type="ECO:0000259" key="10">
    <source>
        <dbReference type="PROSITE" id="PS50263"/>
    </source>
</evidence>
<comment type="similarity">
    <text evidence="9">Belongs to the NAD synthetase family.</text>
</comment>
<keyword evidence="3 7" id="KW-0436">Ligase</keyword>
<dbReference type="InterPro" id="IPR036526">
    <property type="entry name" value="C-N_Hydrolase_sf"/>
</dbReference>
<evidence type="ECO:0000313" key="11">
    <source>
        <dbReference type="EMBL" id="SDD59469.1"/>
    </source>
</evidence>
<dbReference type="GO" id="GO:0004359">
    <property type="term" value="F:glutaminase activity"/>
    <property type="evidence" value="ECO:0007669"/>
    <property type="project" value="InterPro"/>
</dbReference>
<dbReference type="GO" id="GO:0003952">
    <property type="term" value="F:NAD+ synthase (glutamine-hydrolyzing) activity"/>
    <property type="evidence" value="ECO:0007669"/>
    <property type="project" value="UniProtKB-UniRule"/>
</dbReference>
<evidence type="ECO:0000256" key="9">
    <source>
        <dbReference type="RuleBase" id="RU003811"/>
    </source>
</evidence>
<feature type="binding site" evidence="7">
    <location>
        <position position="402"/>
    </location>
    <ligand>
        <name>deamido-NAD(+)</name>
        <dbReference type="ChEBI" id="CHEBI:58437"/>
        <note>ligand shared between two neighboring subunits</note>
    </ligand>
</feature>
<comment type="function">
    <text evidence="7">Catalyzes the ATP-dependent amidation of deamido-NAD to form NAD. Uses L-glutamine as a nitrogen source.</text>
</comment>
<dbReference type="InterPro" id="IPR014445">
    <property type="entry name" value="Gln-dep_NAD_synthase"/>
</dbReference>
<dbReference type="NCBIfam" id="TIGR00552">
    <property type="entry name" value="nadE"/>
    <property type="match status" value="1"/>
</dbReference>
<keyword evidence="6 7" id="KW-0520">NAD</keyword>
<reference evidence="11 12" key="1">
    <citation type="submission" date="2016-10" db="EMBL/GenBank/DDBJ databases">
        <authorList>
            <person name="de Groot N.N."/>
        </authorList>
    </citation>
    <scope>NUCLEOTIDE SEQUENCE [LARGE SCALE GENOMIC DNA]</scope>
    <source>
        <strain evidence="11 12">DSM 16957</strain>
    </source>
</reference>
<dbReference type="CDD" id="cd07570">
    <property type="entry name" value="GAT_Gln-NAD-synth"/>
    <property type="match status" value="1"/>
</dbReference>
<dbReference type="EC" id="6.3.5.1" evidence="7 8"/>
<dbReference type="GO" id="GO:0009435">
    <property type="term" value="P:NAD+ biosynthetic process"/>
    <property type="evidence" value="ECO:0007669"/>
    <property type="project" value="UniProtKB-UniRule"/>
</dbReference>
<evidence type="ECO:0000313" key="12">
    <source>
        <dbReference type="Proteomes" id="UP000199603"/>
    </source>
</evidence>
<dbReference type="InterPro" id="IPR014729">
    <property type="entry name" value="Rossmann-like_a/b/a_fold"/>
</dbReference>
<dbReference type="SUPFAM" id="SSF56317">
    <property type="entry name" value="Carbon-nitrogen hydrolase"/>
    <property type="match status" value="1"/>
</dbReference>
<evidence type="ECO:0000256" key="5">
    <source>
        <dbReference type="ARBA" id="ARBA00022840"/>
    </source>
</evidence>
<name>A0A1G6W0X4_9GAMM</name>
<feature type="binding site" evidence="7">
    <location>
        <position position="115"/>
    </location>
    <ligand>
        <name>L-glutamine</name>
        <dbReference type="ChEBI" id="CHEBI:58359"/>
    </ligand>
</feature>
<dbReference type="PANTHER" id="PTHR23090:SF9">
    <property type="entry name" value="GLUTAMINE-DEPENDENT NAD(+) SYNTHETASE"/>
    <property type="match status" value="1"/>
</dbReference>
<evidence type="ECO:0000256" key="3">
    <source>
        <dbReference type="ARBA" id="ARBA00022598"/>
    </source>
</evidence>
<dbReference type="InterPro" id="IPR003694">
    <property type="entry name" value="NAD_synthase"/>
</dbReference>
<dbReference type="FunFam" id="3.40.50.620:FF:000106">
    <property type="entry name" value="Glutamine-dependent NAD(+) synthetase"/>
    <property type="match status" value="1"/>
</dbReference>
<dbReference type="PROSITE" id="PS50263">
    <property type="entry name" value="CN_HYDROLASE"/>
    <property type="match status" value="1"/>
</dbReference>
<feature type="binding site" evidence="7">
    <location>
        <position position="373"/>
    </location>
    <ligand>
        <name>deamido-NAD(+)</name>
        <dbReference type="ChEBI" id="CHEBI:58437"/>
        <note>ligand shared between two neighboring subunits</note>
    </ligand>
</feature>
<proteinExistence type="inferred from homology"/>
<dbReference type="NCBIfam" id="NF010588">
    <property type="entry name" value="PRK13981.1"/>
    <property type="match status" value="1"/>
</dbReference>
<dbReference type="InterPro" id="IPR022310">
    <property type="entry name" value="NAD/GMP_synthase"/>
</dbReference>
<organism evidence="11 12">
    <name type="scientific">Aquimonas voraii</name>
    <dbReference type="NCBI Taxonomy" id="265719"/>
    <lineage>
        <taxon>Bacteria</taxon>
        <taxon>Pseudomonadati</taxon>
        <taxon>Pseudomonadota</taxon>
        <taxon>Gammaproteobacteria</taxon>
        <taxon>Lysobacterales</taxon>
        <taxon>Lysobacteraceae</taxon>
        <taxon>Aquimonas</taxon>
    </lineage>
</organism>
<comment type="pathway">
    <text evidence="1 7 8">Cofactor biosynthesis; NAD(+) biosynthesis; NAD(+) from deamido-NAD(+) (L-Gln route): step 1/1.</text>
</comment>
<dbReference type="EMBL" id="FNAG01000004">
    <property type="protein sequence ID" value="SDD59469.1"/>
    <property type="molecule type" value="Genomic_DNA"/>
</dbReference>
<dbReference type="RefSeq" id="WP_091241675.1">
    <property type="nucleotide sequence ID" value="NZ_FNAG01000004.1"/>
</dbReference>
<evidence type="ECO:0000256" key="7">
    <source>
        <dbReference type="HAMAP-Rule" id="MF_02090"/>
    </source>
</evidence>
<dbReference type="PIRSF" id="PIRSF006630">
    <property type="entry name" value="NADS_GAT"/>
    <property type="match status" value="1"/>
</dbReference>
<comment type="caution">
    <text evidence="7">Lacks conserved residue(s) required for the propagation of feature annotation.</text>
</comment>
<dbReference type="Proteomes" id="UP000199603">
    <property type="component" value="Unassembled WGS sequence"/>
</dbReference>
<dbReference type="Pfam" id="PF00795">
    <property type="entry name" value="CN_hydrolase"/>
    <property type="match status" value="1"/>
</dbReference>
<gene>
    <name evidence="7" type="primary">nadE</name>
    <name evidence="11" type="ORF">SAMN04488509_10464</name>
</gene>
<dbReference type="STRING" id="265719.SAMN04488509_10464"/>
<feature type="binding site" evidence="7">
    <location>
        <position position="175"/>
    </location>
    <ligand>
        <name>L-glutamine</name>
        <dbReference type="ChEBI" id="CHEBI:58359"/>
    </ligand>
</feature>
<feature type="domain" description="CN hydrolase" evidence="10">
    <location>
        <begin position="1"/>
        <end position="245"/>
    </location>
</feature>
<dbReference type="AlphaFoldDB" id="A0A1G6W0X4"/>
<evidence type="ECO:0000256" key="2">
    <source>
        <dbReference type="ARBA" id="ARBA00007145"/>
    </source>
</evidence>
<keyword evidence="5 7" id="KW-0067">ATP-binding</keyword>
<dbReference type="GO" id="GO:0005737">
    <property type="term" value="C:cytoplasm"/>
    <property type="evidence" value="ECO:0007669"/>
    <property type="project" value="InterPro"/>
</dbReference>
<accession>A0A1G6W0X4</accession>
<dbReference type="SUPFAM" id="SSF52402">
    <property type="entry name" value="Adenine nucleotide alpha hydrolases-like"/>
    <property type="match status" value="1"/>
</dbReference>
<dbReference type="GO" id="GO:0005524">
    <property type="term" value="F:ATP binding"/>
    <property type="evidence" value="ECO:0007669"/>
    <property type="project" value="UniProtKB-UniRule"/>
</dbReference>
<dbReference type="Gene3D" id="3.40.50.620">
    <property type="entry name" value="HUPs"/>
    <property type="match status" value="1"/>
</dbReference>
<evidence type="ECO:0000256" key="4">
    <source>
        <dbReference type="ARBA" id="ARBA00022741"/>
    </source>
</evidence>
<evidence type="ECO:0000256" key="6">
    <source>
        <dbReference type="ARBA" id="ARBA00023027"/>
    </source>
</evidence>
<comment type="catalytic activity">
    <reaction evidence="7 8">
        <text>deamido-NAD(+) + L-glutamine + ATP + H2O = L-glutamate + AMP + diphosphate + NAD(+) + H(+)</text>
        <dbReference type="Rhea" id="RHEA:24384"/>
        <dbReference type="ChEBI" id="CHEBI:15377"/>
        <dbReference type="ChEBI" id="CHEBI:15378"/>
        <dbReference type="ChEBI" id="CHEBI:29985"/>
        <dbReference type="ChEBI" id="CHEBI:30616"/>
        <dbReference type="ChEBI" id="CHEBI:33019"/>
        <dbReference type="ChEBI" id="CHEBI:57540"/>
        <dbReference type="ChEBI" id="CHEBI:58359"/>
        <dbReference type="ChEBI" id="CHEBI:58437"/>
        <dbReference type="ChEBI" id="CHEBI:456215"/>
        <dbReference type="EC" id="6.3.5.1"/>
    </reaction>
</comment>
<comment type="similarity">
    <text evidence="2 7 8">In the C-terminal section; belongs to the NAD synthetase family.</text>
</comment>
<dbReference type="CDD" id="cd00553">
    <property type="entry name" value="NAD_synthase"/>
    <property type="match status" value="1"/>
</dbReference>
<feature type="active site" description="For glutaminase activity" evidence="7">
    <location>
        <position position="109"/>
    </location>
</feature>
<dbReference type="UniPathway" id="UPA00253">
    <property type="reaction ID" value="UER00334"/>
</dbReference>
<dbReference type="OrthoDB" id="9760188at2"/>
<protein>
    <recommendedName>
        <fullName evidence="7 8">Glutamine-dependent NAD(+) synthetase</fullName>
        <ecNumber evidence="7 8">6.3.5.1</ecNumber>
    </recommendedName>
    <alternativeName>
        <fullName evidence="7 8">NAD(+) synthase [glutamine-hydrolyzing]</fullName>
    </alternativeName>
</protein>
<dbReference type="Gene3D" id="3.60.110.10">
    <property type="entry name" value="Carbon-nitrogen hydrolase"/>
    <property type="match status" value="1"/>
</dbReference>
<feature type="binding site" evidence="7">
    <location>
        <begin position="290"/>
        <end position="297"/>
    </location>
    <ligand>
        <name>ATP</name>
        <dbReference type="ChEBI" id="CHEBI:30616"/>
    </ligand>
</feature>